<feature type="transmembrane region" description="Helical" evidence="2">
    <location>
        <begin position="54"/>
        <end position="86"/>
    </location>
</feature>
<organism evidence="4 5">
    <name type="scientific">Caenorhabditis auriculariae</name>
    <dbReference type="NCBI Taxonomy" id="2777116"/>
    <lineage>
        <taxon>Eukaryota</taxon>
        <taxon>Metazoa</taxon>
        <taxon>Ecdysozoa</taxon>
        <taxon>Nematoda</taxon>
        <taxon>Chromadorea</taxon>
        <taxon>Rhabditida</taxon>
        <taxon>Rhabditina</taxon>
        <taxon>Rhabditomorpha</taxon>
        <taxon>Rhabditoidea</taxon>
        <taxon>Rhabditidae</taxon>
        <taxon>Peloderinae</taxon>
        <taxon>Caenorhabditis</taxon>
    </lineage>
</organism>
<feature type="compositionally biased region" description="Polar residues" evidence="1">
    <location>
        <begin position="210"/>
        <end position="223"/>
    </location>
</feature>
<evidence type="ECO:0000256" key="3">
    <source>
        <dbReference type="SAM" id="SignalP"/>
    </source>
</evidence>
<evidence type="ECO:0000256" key="1">
    <source>
        <dbReference type="SAM" id="MobiDB-lite"/>
    </source>
</evidence>
<accession>A0A8S1HPF2</accession>
<protein>
    <submittedName>
        <fullName evidence="4">Uncharacterized protein</fullName>
    </submittedName>
</protein>
<feature type="signal peptide" evidence="3">
    <location>
        <begin position="1"/>
        <end position="21"/>
    </location>
</feature>
<comment type="caution">
    <text evidence="4">The sequence shown here is derived from an EMBL/GenBank/DDBJ whole genome shotgun (WGS) entry which is preliminary data.</text>
</comment>
<feature type="compositionally biased region" description="Basic and acidic residues" evidence="1">
    <location>
        <begin position="168"/>
        <end position="177"/>
    </location>
</feature>
<keyword evidence="2" id="KW-1133">Transmembrane helix</keyword>
<evidence type="ECO:0000313" key="4">
    <source>
        <dbReference type="EMBL" id="CAD6196332.1"/>
    </source>
</evidence>
<evidence type="ECO:0000313" key="5">
    <source>
        <dbReference type="Proteomes" id="UP000835052"/>
    </source>
</evidence>
<gene>
    <name evidence="4" type="ORF">CAUJ_LOCUS12247</name>
</gene>
<keyword evidence="3" id="KW-0732">Signal</keyword>
<dbReference type="EMBL" id="CAJGYM010000070">
    <property type="protein sequence ID" value="CAD6196332.1"/>
    <property type="molecule type" value="Genomic_DNA"/>
</dbReference>
<dbReference type="OrthoDB" id="5864510at2759"/>
<keyword evidence="2" id="KW-0812">Transmembrane</keyword>
<dbReference type="AlphaFoldDB" id="A0A8S1HPF2"/>
<feature type="region of interest" description="Disordered" evidence="1">
    <location>
        <begin position="110"/>
        <end position="139"/>
    </location>
</feature>
<sequence length="223" mass="24695">MSRLIAVFLLLVLLFVDLTSADDPLPGQQVIRAKRNYYGGFDAYGDDFWYAGRIIGIIAGIFLLLLCCCLPCVCLVGIWFLGWFGFRQSRRRAENKAPATTVSVAPYSSPANVTEYPTSPPVRTRNVVVESSPRDSSSVRNFRTDEQVIYAAEDRYYTSSTAPAPPHQTERKERDARSGAGRSQRLLAGRDDVTLLTATQPPLRAEPPNKSASSSVLQKTMNE</sequence>
<dbReference type="Proteomes" id="UP000835052">
    <property type="component" value="Unassembled WGS sequence"/>
</dbReference>
<feature type="region of interest" description="Disordered" evidence="1">
    <location>
        <begin position="159"/>
        <end position="223"/>
    </location>
</feature>
<reference evidence="4" key="1">
    <citation type="submission" date="2020-10" db="EMBL/GenBank/DDBJ databases">
        <authorList>
            <person name="Kikuchi T."/>
        </authorList>
    </citation>
    <scope>NUCLEOTIDE SEQUENCE</scope>
    <source>
        <strain evidence="4">NKZ352</strain>
    </source>
</reference>
<feature type="chain" id="PRO_5035916780" evidence="3">
    <location>
        <begin position="22"/>
        <end position="223"/>
    </location>
</feature>
<proteinExistence type="predicted"/>
<evidence type="ECO:0000256" key="2">
    <source>
        <dbReference type="SAM" id="Phobius"/>
    </source>
</evidence>
<name>A0A8S1HPF2_9PELO</name>
<keyword evidence="5" id="KW-1185">Reference proteome</keyword>
<keyword evidence="2" id="KW-0472">Membrane</keyword>